<sequence length="271" mass="32686">MDEFDFFTKRIQRKAERQYRRLYEFLERSNHRITRRVVKKLDIKYLDIFRKHKDVKALDKIWEYFSLNTPTNCSDHRCLQSAETDFVIKFSEIKIEQRLGQVVPQDILIIDEKTIYYERRKDGTVFVHDISHKEILCSLKMYSKFSHVGQFAFWYLDLSKFLNYPVENITEKNITEISQKAKRSLEVYELADGLLINRKYSSYSAKTEPIRLIIPCPGTCYRPVLMIYNANILEFSAVKLFEIIQKKKLKFRNVRQKTEHRKILRLRVYTK</sequence>
<dbReference type="EMBL" id="AY613856">
    <property type="protein sequence ID" value="AAT47866.1"/>
    <property type="molecule type" value="Genomic_DNA"/>
</dbReference>
<organism evidence="1">
    <name type="scientific">Oikopleura dioica</name>
    <name type="common">Tunicate</name>
    <dbReference type="NCBI Taxonomy" id="34765"/>
    <lineage>
        <taxon>Eukaryota</taxon>
        <taxon>Metazoa</taxon>
        <taxon>Chordata</taxon>
        <taxon>Tunicata</taxon>
        <taxon>Appendicularia</taxon>
        <taxon>Copelata</taxon>
        <taxon>Oikopleuridae</taxon>
        <taxon>Oikopleura</taxon>
    </lineage>
</organism>
<evidence type="ECO:0000313" key="1">
    <source>
        <dbReference type="EMBL" id="AAT47866.1"/>
    </source>
</evidence>
<dbReference type="AlphaFoldDB" id="Q66S30"/>
<reference evidence="1" key="2">
    <citation type="journal article" date="2005" name="Curr. Biol.">
        <title>Remodelling of the homeobox gene complement in the tunicate Oikopleura dioica.</title>
        <authorList>
            <person name="Edvardsen R.B."/>
            <person name="Seo H.C."/>
            <person name="Jensen M.F."/>
            <person name="Mialon A."/>
            <person name="Mikhaleva J."/>
            <person name="Bjordal M."/>
            <person name="Cartry J."/>
            <person name="Reinhardt R."/>
            <person name="Weissenbach J."/>
            <person name="Wincker P."/>
            <person name="Chourrout D."/>
        </authorList>
    </citation>
    <scope>NUCLEOTIDE SEQUENCE</scope>
</reference>
<accession>Q66S30</accession>
<proteinExistence type="predicted"/>
<gene>
    <name evidence="1" type="ORF">008-25</name>
</gene>
<name>Q66S30_OIKDI</name>
<protein>
    <submittedName>
        <fullName evidence="1">Uncharacterized protein</fullName>
    </submittedName>
</protein>
<reference evidence="1" key="1">
    <citation type="journal article" date="2004" name="Nature">
        <title>Hox cluster disintegration with persistent anteroposterior order of expression in Oikopleura dioica.</title>
        <authorList>
            <person name="Seo H.C."/>
            <person name="Edvardsen R.B."/>
            <person name="Maeland A.D."/>
            <person name="Bjordal M."/>
            <person name="Jensen M.F."/>
            <person name="Hansen A."/>
            <person name="Flaat M."/>
            <person name="Weissenbach J."/>
            <person name="Lehrach H."/>
            <person name="Wincker P."/>
            <person name="Reinhardt R."/>
            <person name="Chourrout D."/>
        </authorList>
    </citation>
    <scope>NUCLEOTIDE SEQUENCE</scope>
</reference>